<dbReference type="GO" id="GO:0070475">
    <property type="term" value="P:rRNA base methylation"/>
    <property type="evidence" value="ECO:0007669"/>
    <property type="project" value="TreeGrafter"/>
</dbReference>
<evidence type="ECO:0000256" key="2">
    <source>
        <dbReference type="ARBA" id="ARBA00022603"/>
    </source>
</evidence>
<dbReference type="PANTHER" id="PTHR13393">
    <property type="entry name" value="SAM-DEPENDENT METHYLTRANSFERASE"/>
    <property type="match status" value="1"/>
</dbReference>
<dbReference type="SUPFAM" id="SSF53335">
    <property type="entry name" value="S-adenosyl-L-methionine-dependent methyltransferases"/>
    <property type="match status" value="1"/>
</dbReference>
<dbReference type="EMBL" id="JARYMX010000004">
    <property type="protein sequence ID" value="KAJ9550124.1"/>
    <property type="molecule type" value="Genomic_DNA"/>
</dbReference>
<dbReference type="Pfam" id="PF05971">
    <property type="entry name" value="Methyltransf_10"/>
    <property type="match status" value="2"/>
</dbReference>
<dbReference type="PIRSF" id="PIRSF037350">
    <property type="entry name" value="Mtase_ZK1128_prd"/>
    <property type="match status" value="1"/>
</dbReference>
<evidence type="ECO:0000256" key="6">
    <source>
        <dbReference type="PIRSR" id="PIRSR037350-1"/>
    </source>
</evidence>
<feature type="binding site" evidence="6">
    <location>
        <position position="118"/>
    </location>
    <ligand>
        <name>S-adenosyl-L-methionine</name>
        <dbReference type="ChEBI" id="CHEBI:59789"/>
    </ligand>
</feature>
<evidence type="ECO:0000256" key="5">
    <source>
        <dbReference type="PIRNR" id="PIRNR037350"/>
    </source>
</evidence>
<gene>
    <name evidence="8" type="ORF">OSB04_014169</name>
</gene>
<dbReference type="GO" id="GO:0008168">
    <property type="term" value="F:methyltransferase activity"/>
    <property type="evidence" value="ECO:0007669"/>
    <property type="project" value="UniProtKB-UniRule"/>
</dbReference>
<comment type="caution">
    <text evidence="8">The sequence shown here is derived from an EMBL/GenBank/DDBJ whole genome shotgun (WGS) entry which is preliminary data.</text>
</comment>
<evidence type="ECO:0000313" key="8">
    <source>
        <dbReference type="EMBL" id="KAJ9550124.1"/>
    </source>
</evidence>
<evidence type="ECO:0000256" key="3">
    <source>
        <dbReference type="ARBA" id="ARBA00022679"/>
    </source>
</evidence>
<evidence type="ECO:0000256" key="7">
    <source>
        <dbReference type="SAM" id="MobiDB-lite"/>
    </source>
</evidence>
<keyword evidence="9" id="KW-1185">Reference proteome</keyword>
<dbReference type="InterPro" id="IPR017182">
    <property type="entry name" value="METTL16/PsiM"/>
</dbReference>
<dbReference type="InterPro" id="IPR010286">
    <property type="entry name" value="METTL16/RlmF"/>
</dbReference>
<feature type="binding site" evidence="6">
    <location>
        <position position="141"/>
    </location>
    <ligand>
        <name>S-adenosyl-L-methionine</name>
        <dbReference type="ChEBI" id="CHEBI:59789"/>
    </ligand>
</feature>
<dbReference type="AlphaFoldDB" id="A0AA38SWL4"/>
<evidence type="ECO:0000256" key="4">
    <source>
        <dbReference type="ARBA" id="ARBA00022691"/>
    </source>
</evidence>
<feature type="binding site" evidence="6">
    <location>
        <position position="230"/>
    </location>
    <ligand>
        <name>S-adenosyl-L-methionine</name>
        <dbReference type="ChEBI" id="CHEBI:59789"/>
    </ligand>
</feature>
<comment type="similarity">
    <text evidence="1 5">Belongs to the methyltransferase superfamily. METTL16/RlmF family.</text>
</comment>
<dbReference type="Proteomes" id="UP001172457">
    <property type="component" value="Chromosome 4"/>
</dbReference>
<reference evidence="8" key="1">
    <citation type="submission" date="2023-03" db="EMBL/GenBank/DDBJ databases">
        <title>Chromosome-scale reference genome and RAD-based genetic map of yellow starthistle (Centaurea solstitialis) reveal putative structural variation and QTLs associated with invader traits.</title>
        <authorList>
            <person name="Reatini B."/>
            <person name="Cang F.A."/>
            <person name="Jiang Q."/>
            <person name="Mckibben M.T.W."/>
            <person name="Barker M.S."/>
            <person name="Rieseberg L.H."/>
            <person name="Dlugosch K.M."/>
        </authorList>
    </citation>
    <scope>NUCLEOTIDE SEQUENCE</scope>
    <source>
        <strain evidence="8">CAN-66</strain>
        <tissue evidence="8">Leaf</tissue>
    </source>
</reference>
<name>A0AA38SWL4_9ASTR</name>
<dbReference type="InterPro" id="IPR029063">
    <property type="entry name" value="SAM-dependent_MTases_sf"/>
</dbReference>
<accession>A0AA38SWL4</accession>
<dbReference type="PANTHER" id="PTHR13393:SF0">
    <property type="entry name" value="RNA N6-ADENOSINE-METHYLTRANSFERASE METTL16"/>
    <property type="match status" value="1"/>
</dbReference>
<keyword evidence="4 6" id="KW-0949">S-adenosyl-L-methionine</keyword>
<dbReference type="FunFam" id="3.40.50.150:FF:000261">
    <property type="entry name" value="U6 small nuclear RNA (adenine-(43)-N(6))-methyltransferase"/>
    <property type="match status" value="1"/>
</dbReference>
<evidence type="ECO:0000256" key="1">
    <source>
        <dbReference type="ARBA" id="ARBA00005878"/>
    </source>
</evidence>
<protein>
    <recommendedName>
        <fullName evidence="5">U6 small nuclear RNA (adenine-(43)-N(6))-methyltransferase</fullName>
        <ecNumber evidence="5">2.1.1.-</ecNumber>
    </recommendedName>
</protein>
<organism evidence="8 9">
    <name type="scientific">Centaurea solstitialis</name>
    <name type="common">yellow star-thistle</name>
    <dbReference type="NCBI Taxonomy" id="347529"/>
    <lineage>
        <taxon>Eukaryota</taxon>
        <taxon>Viridiplantae</taxon>
        <taxon>Streptophyta</taxon>
        <taxon>Embryophyta</taxon>
        <taxon>Tracheophyta</taxon>
        <taxon>Spermatophyta</taxon>
        <taxon>Magnoliopsida</taxon>
        <taxon>eudicotyledons</taxon>
        <taxon>Gunneridae</taxon>
        <taxon>Pentapetalae</taxon>
        <taxon>asterids</taxon>
        <taxon>campanulids</taxon>
        <taxon>Asterales</taxon>
        <taxon>Asteraceae</taxon>
        <taxon>Carduoideae</taxon>
        <taxon>Cardueae</taxon>
        <taxon>Centaureinae</taxon>
        <taxon>Centaurea</taxon>
    </lineage>
</organism>
<dbReference type="EC" id="2.1.1.-" evidence="5"/>
<sequence>MGKKRRREEEKRSIHPRNKYSGNPPDFSLLASLYPSFQPYVFYSPNGKPRIDWKDFNATRELTRVLLLHDHSITWWIPDGQLCPTVPNRSNYIHWIEDLLSSDIIPREDGVVKGFDIGTGANCIYPLLGASLLGWSFVGTDVTDVALEWAERNVKNNPQISELIEIRKVDFEEKLTDEIENNGESCMNMNGNTTSSLAESCSDESKTYHGPPILLGVVKAGEKFDFCMCNPPFFETMEESGLNPNTSCGGTPAEMVCPGGEQAFISRIIQDSVQLKQSFRWYTSMVGKKSSLKSLIAKLREVGVTVVKTTEFVQGQTCRWGIAWSFVPPTKKIISSHVASKNVFTFMLEGIQRQFSAFHVLQSVESFFQASGASCKSNAALFHVDWFTLFEFHFDDLNFRITVFEQIPGTLLVRGSLKPGESSLPGLLSSIFQQLEDALRKKFIPEKVSTHISTQIKHNL</sequence>
<evidence type="ECO:0000313" key="9">
    <source>
        <dbReference type="Proteomes" id="UP001172457"/>
    </source>
</evidence>
<dbReference type="GO" id="GO:0005634">
    <property type="term" value="C:nucleus"/>
    <property type="evidence" value="ECO:0007669"/>
    <property type="project" value="TreeGrafter"/>
</dbReference>
<keyword evidence="2 5" id="KW-0489">Methyltransferase</keyword>
<proteinExistence type="inferred from homology"/>
<feature type="binding site" evidence="6">
    <location>
        <position position="89"/>
    </location>
    <ligand>
        <name>S-adenosyl-L-methionine</name>
        <dbReference type="ChEBI" id="CHEBI:59789"/>
    </ligand>
</feature>
<feature type="region of interest" description="Disordered" evidence="7">
    <location>
        <begin position="1"/>
        <end position="21"/>
    </location>
</feature>
<dbReference type="Gene3D" id="3.40.50.150">
    <property type="entry name" value="Vaccinia Virus protein VP39"/>
    <property type="match status" value="1"/>
</dbReference>
<keyword evidence="3 5" id="KW-0808">Transferase</keyword>